<proteinExistence type="predicted"/>
<feature type="region of interest" description="Disordered" evidence="1">
    <location>
        <begin position="971"/>
        <end position="1008"/>
    </location>
</feature>
<feature type="region of interest" description="Disordered" evidence="1">
    <location>
        <begin position="781"/>
        <end position="836"/>
    </location>
</feature>
<feature type="compositionally biased region" description="Polar residues" evidence="1">
    <location>
        <begin position="230"/>
        <end position="253"/>
    </location>
</feature>
<feature type="region of interest" description="Disordered" evidence="1">
    <location>
        <begin position="230"/>
        <end position="256"/>
    </location>
</feature>
<comment type="caution">
    <text evidence="2">The sequence shown here is derived from an EMBL/GenBank/DDBJ whole genome shotgun (WGS) entry which is preliminary data.</text>
</comment>
<feature type="region of interest" description="Disordered" evidence="1">
    <location>
        <begin position="389"/>
        <end position="432"/>
    </location>
</feature>
<protein>
    <submittedName>
        <fullName evidence="2">Uncharacterized protein</fullName>
    </submittedName>
</protein>
<feature type="compositionally biased region" description="Basic residues" evidence="1">
    <location>
        <begin position="153"/>
        <end position="166"/>
    </location>
</feature>
<sequence length="1102" mass="118488">MADVASSRGTSSRSNTNAGPDMPDGLILSPSVKEAMDRILPHSASQLLQHRLSFEDINLQNGRISYDIRENGDKKDTMSSRQLSLEEDLEMKCGAKKRISRADLEIITSRDVGGTSCNERTSRRFPLEKQNDCPSKMHSDSDDVSRPFAAIREKKKEKRKRRKKQTKASSQELQNSHTSIGDLEDDFGSLERKGIQQVSQTEKSNTSSEFPLSDIDIVPKVSNTLCTNVSDNQNVTQNNLSPSSQGGSANNSGVKEFERHQTCSAIDDMSNNSFSSIKENMENKKRLECQKLPRPKLSFYNVVKHKNKIKKTFPPCYIVIEQISALLRHADSKSLNLALLCKDKKEEPEDDFEVSRGGRSLRKRDKTICYVEPTEADIFLEFKRKRPRNRAKEDALENEDEAKRRKLNAQTEESEVPQNCSSNSINDKSLPKDCEKAKLNNSKNENSHVHDYAKAKPPLNNGPQEVVVYPKGPIKDSANKNFKSKPVEIRAAPVCLSTSSATAVRSLLTSQPSSGLISTFSPFLTSMPTTPGVLGATTLPSNPVIPTVAASGMVRPQFCMVKMDGKDVLLQVLPPSSPGAATQGSTLLLPGGKRLVVPHNHHLSQQINQAPRIMNSPLSAMPMPLISAMPSGLAVSNTPSISSAATHCAPFSVPSISTPQSYSIRGIPRTSLLPNTRTVTPVTVYPPTSTLSSATSSPLTTALQRAQAPVAMAAPNSTTVVRNIRVPASNLRATVPNQPGSVRAVRIFVPGCQATGVPGRFATLGSVASNSSALTRLTASSDLLPQRQQTKDTLTPEQRAEKRRKLERKYPLPPGVVIKTEPLDSPSQSQSTSTYSRSLLPGNIQVVSASRRPNVTGVQSIRFLNPASAAAALGSSATMPLTNLIVRAASADGRQAIIIPSSLSMVTSNASLRGLTTTAQSISSTTLISSASAGSGGTISILPAFTSALSNSSTSNSTSSSVTSCDRLLSTGNAVNSQPRDSDPTVSSSLGANSSSPPPSLQRNAATTQSTATVMIKLKTEVEAVSKLLVAQEALGLRGDRIDKLKELLKKKEDSLKVLLAQPDCQTQNPSANNITDNNKSNPPTQPAAGQSEAEPIVIEID</sequence>
<gene>
    <name evidence="2" type="ORF">RRG08_046874</name>
</gene>
<feature type="compositionally biased region" description="Low complexity" evidence="1">
    <location>
        <begin position="825"/>
        <end position="836"/>
    </location>
</feature>
<organism evidence="2 3">
    <name type="scientific">Elysia crispata</name>
    <name type="common">lettuce slug</name>
    <dbReference type="NCBI Taxonomy" id="231223"/>
    <lineage>
        <taxon>Eukaryota</taxon>
        <taxon>Metazoa</taxon>
        <taxon>Spiralia</taxon>
        <taxon>Lophotrochozoa</taxon>
        <taxon>Mollusca</taxon>
        <taxon>Gastropoda</taxon>
        <taxon>Heterobranchia</taxon>
        <taxon>Euthyneura</taxon>
        <taxon>Panpulmonata</taxon>
        <taxon>Sacoglossa</taxon>
        <taxon>Placobranchoidea</taxon>
        <taxon>Plakobranchidae</taxon>
        <taxon>Elysia</taxon>
    </lineage>
</organism>
<feature type="compositionally biased region" description="Low complexity" evidence="1">
    <location>
        <begin position="1"/>
        <end position="18"/>
    </location>
</feature>
<feature type="region of interest" description="Disordered" evidence="1">
    <location>
        <begin position="1065"/>
        <end position="1102"/>
    </location>
</feature>
<feature type="compositionally biased region" description="Basic and acidic residues" evidence="1">
    <location>
        <begin position="128"/>
        <end position="145"/>
    </location>
</feature>
<reference evidence="2" key="1">
    <citation type="journal article" date="2023" name="G3 (Bethesda)">
        <title>A reference genome for the long-term kleptoplast-retaining sea slug Elysia crispata morphotype clarki.</title>
        <authorList>
            <person name="Eastman K.E."/>
            <person name="Pendleton A.L."/>
            <person name="Shaikh M.A."/>
            <person name="Suttiyut T."/>
            <person name="Ogas R."/>
            <person name="Tomko P."/>
            <person name="Gavelis G."/>
            <person name="Widhalm J.R."/>
            <person name="Wisecaver J.H."/>
        </authorList>
    </citation>
    <scope>NUCLEOTIDE SEQUENCE</scope>
    <source>
        <strain evidence="2">ECLA1</strain>
    </source>
</reference>
<feature type="compositionally biased region" description="Polar residues" evidence="1">
    <location>
        <begin position="781"/>
        <end position="796"/>
    </location>
</feature>
<evidence type="ECO:0000313" key="3">
    <source>
        <dbReference type="Proteomes" id="UP001283361"/>
    </source>
</evidence>
<dbReference type="Proteomes" id="UP001283361">
    <property type="component" value="Unassembled WGS sequence"/>
</dbReference>
<accession>A0AAE1DGF9</accession>
<feature type="compositionally biased region" description="Polar residues" evidence="1">
    <location>
        <begin position="167"/>
        <end position="179"/>
    </location>
</feature>
<name>A0AAE1DGF9_9GAST</name>
<evidence type="ECO:0000256" key="1">
    <source>
        <dbReference type="SAM" id="MobiDB-lite"/>
    </source>
</evidence>
<feature type="compositionally biased region" description="Polar residues" evidence="1">
    <location>
        <begin position="408"/>
        <end position="427"/>
    </location>
</feature>
<feature type="compositionally biased region" description="Polar residues" evidence="1">
    <location>
        <begin position="1065"/>
        <end position="1083"/>
    </location>
</feature>
<feature type="region of interest" description="Disordered" evidence="1">
    <location>
        <begin position="128"/>
        <end position="186"/>
    </location>
</feature>
<feature type="region of interest" description="Disordered" evidence="1">
    <location>
        <begin position="1"/>
        <end position="27"/>
    </location>
</feature>
<dbReference type="AlphaFoldDB" id="A0AAE1DGF9"/>
<keyword evidence="3" id="KW-1185">Reference proteome</keyword>
<dbReference type="EMBL" id="JAWDGP010003890">
    <property type="protein sequence ID" value="KAK3769769.1"/>
    <property type="molecule type" value="Genomic_DNA"/>
</dbReference>
<evidence type="ECO:0000313" key="2">
    <source>
        <dbReference type="EMBL" id="KAK3769769.1"/>
    </source>
</evidence>